<proteinExistence type="predicted"/>
<dbReference type="InterPro" id="IPR036388">
    <property type="entry name" value="WH-like_DNA-bd_sf"/>
</dbReference>
<organism evidence="2 3">
    <name type="scientific">Beutenbergia cavernae (strain ATCC BAA-8 / DSM 12333 / CCUG 43141 / JCM 11478 / NBRC 16432 / NCIMB 13614 / HKI 0122)</name>
    <dbReference type="NCBI Taxonomy" id="471853"/>
    <lineage>
        <taxon>Bacteria</taxon>
        <taxon>Bacillati</taxon>
        <taxon>Actinomycetota</taxon>
        <taxon>Actinomycetes</taxon>
        <taxon>Micrococcales</taxon>
        <taxon>Beutenbergiaceae</taxon>
        <taxon>Beutenbergia</taxon>
    </lineage>
</organism>
<gene>
    <name evidence="2" type="ordered locus">Bcav_3045</name>
</gene>
<dbReference type="OrthoDB" id="8443918at2"/>
<dbReference type="AlphaFoldDB" id="C5BZV9"/>
<dbReference type="Pfam" id="PF03551">
    <property type="entry name" value="PadR"/>
    <property type="match status" value="1"/>
</dbReference>
<dbReference type="SUPFAM" id="SSF46785">
    <property type="entry name" value="Winged helix' DNA-binding domain"/>
    <property type="match status" value="1"/>
</dbReference>
<feature type="domain" description="Transcription regulator PadR N-terminal" evidence="1">
    <location>
        <begin position="14"/>
        <end position="82"/>
    </location>
</feature>
<dbReference type="RefSeq" id="WP_015883529.1">
    <property type="nucleotide sequence ID" value="NC_012669.1"/>
</dbReference>
<name>C5BZV9_BEUC1</name>
<dbReference type="PANTHER" id="PTHR33169">
    <property type="entry name" value="PADR-FAMILY TRANSCRIPTIONAL REGULATOR"/>
    <property type="match status" value="1"/>
</dbReference>
<dbReference type="HOGENOM" id="CLU_089258_4_1_11"/>
<dbReference type="Proteomes" id="UP000007962">
    <property type="component" value="Chromosome"/>
</dbReference>
<dbReference type="eggNOG" id="COG1695">
    <property type="taxonomic scope" value="Bacteria"/>
</dbReference>
<evidence type="ECO:0000313" key="3">
    <source>
        <dbReference type="Proteomes" id="UP000007962"/>
    </source>
</evidence>
<dbReference type="KEGG" id="bcv:Bcav_3045"/>
<accession>C5BZV9</accession>
<keyword evidence="3" id="KW-1185">Reference proteome</keyword>
<dbReference type="InterPro" id="IPR005149">
    <property type="entry name" value="Tscrpt_reg_PadR_N"/>
</dbReference>
<evidence type="ECO:0000313" key="2">
    <source>
        <dbReference type="EMBL" id="ACQ81289.1"/>
    </source>
</evidence>
<dbReference type="EMBL" id="CP001618">
    <property type="protein sequence ID" value="ACQ81289.1"/>
    <property type="molecule type" value="Genomic_DNA"/>
</dbReference>
<evidence type="ECO:0000259" key="1">
    <source>
        <dbReference type="Pfam" id="PF03551"/>
    </source>
</evidence>
<dbReference type="InterPro" id="IPR052509">
    <property type="entry name" value="Metal_resp_DNA-bind_regulator"/>
</dbReference>
<dbReference type="Gene3D" id="1.10.10.10">
    <property type="entry name" value="Winged helix-like DNA-binding domain superfamily/Winged helix DNA-binding domain"/>
    <property type="match status" value="1"/>
</dbReference>
<dbReference type="PANTHER" id="PTHR33169:SF14">
    <property type="entry name" value="TRANSCRIPTIONAL REGULATOR RV3488"/>
    <property type="match status" value="1"/>
</dbReference>
<reference evidence="2 3" key="1">
    <citation type="journal article" date="2009" name="Stand. Genomic Sci.">
        <title>Complete genome sequence of Beutenbergia cavernae type strain (HKI 0122).</title>
        <authorList>
            <person name="Land M."/>
            <person name="Pukall R."/>
            <person name="Abt B."/>
            <person name="Goker M."/>
            <person name="Rohde M."/>
            <person name="Glavina Del Rio T."/>
            <person name="Tice H."/>
            <person name="Copeland A."/>
            <person name="Cheng J.F."/>
            <person name="Lucas S."/>
            <person name="Chen F."/>
            <person name="Nolan M."/>
            <person name="Bruce D."/>
            <person name="Goodwin L."/>
            <person name="Pitluck S."/>
            <person name="Ivanova N."/>
            <person name="Mavromatis K."/>
            <person name="Ovchinnikova G."/>
            <person name="Pati A."/>
            <person name="Chen A."/>
            <person name="Palaniappan K."/>
            <person name="Hauser L."/>
            <person name="Chang Y.J."/>
            <person name="Jefferies C.C."/>
            <person name="Saunders E."/>
            <person name="Brettin T."/>
            <person name="Detter J.C."/>
            <person name="Han C."/>
            <person name="Chain P."/>
            <person name="Bristow J."/>
            <person name="Eisen J.A."/>
            <person name="Markowitz V."/>
            <person name="Hugenholtz P."/>
            <person name="Kyrpides N.C."/>
            <person name="Klenk H.P."/>
            <person name="Lapidus A."/>
        </authorList>
    </citation>
    <scope>NUCLEOTIDE SEQUENCE [LARGE SCALE GENOMIC DNA]</scope>
    <source>
        <strain evidence="3">ATCC BAA-8 / DSM 12333 / NBRC 16432</strain>
    </source>
</reference>
<dbReference type="STRING" id="471853.Bcav_3045"/>
<protein>
    <submittedName>
        <fullName evidence="2">Transcriptional regulator, PadR-like family</fullName>
    </submittedName>
</protein>
<sequence>MSTIRLLTLGAVRRRGRAHGYQVRADLESWGAHEWSTARSGSVYHALGILARDGLLLAHDVAPSEAGGPPRVEYELTPDGDSTYLELLRGALASRDPRLDQLSAAVGLIDDLPREEAVTLLRRRVEALDAWHATIADAAPADLEAQEWGPIGAVLGLWLHEAASRADWTRRLLERLEAGAFTMADER</sequence>
<dbReference type="InterPro" id="IPR036390">
    <property type="entry name" value="WH_DNA-bd_sf"/>
</dbReference>